<keyword evidence="3" id="KW-1185">Reference proteome</keyword>
<organism evidence="2 3">
    <name type="scientific">Nocardioides koreensis</name>
    <dbReference type="NCBI Taxonomy" id="433651"/>
    <lineage>
        <taxon>Bacteria</taxon>
        <taxon>Bacillati</taxon>
        <taxon>Actinomycetota</taxon>
        <taxon>Actinomycetes</taxon>
        <taxon>Propionibacteriales</taxon>
        <taxon>Nocardioidaceae</taxon>
        <taxon>Nocardioides</taxon>
    </lineage>
</organism>
<dbReference type="Pfam" id="PF20789">
    <property type="entry name" value="4HBT_3C"/>
    <property type="match status" value="1"/>
</dbReference>
<reference evidence="2 3" key="1">
    <citation type="journal article" date="2019" name="Int. J. Syst. Evol. Microbiol.">
        <title>The Global Catalogue of Microorganisms (GCM) 10K type strain sequencing project: providing services to taxonomists for standard genome sequencing and annotation.</title>
        <authorList>
            <consortium name="The Broad Institute Genomics Platform"/>
            <consortium name="The Broad Institute Genome Sequencing Center for Infectious Disease"/>
            <person name="Wu L."/>
            <person name="Ma J."/>
        </authorList>
    </citation>
    <scope>NUCLEOTIDE SEQUENCE [LARGE SCALE GENOMIC DNA]</scope>
    <source>
        <strain evidence="2 3">JCM 16022</strain>
    </source>
</reference>
<dbReference type="Proteomes" id="UP001501771">
    <property type="component" value="Unassembled WGS sequence"/>
</dbReference>
<evidence type="ECO:0000259" key="1">
    <source>
        <dbReference type="Pfam" id="PF20789"/>
    </source>
</evidence>
<protein>
    <recommendedName>
        <fullName evidence="1">Acyl-CoA thioesterase-like C-terminal domain-containing protein</fullName>
    </recommendedName>
</protein>
<comment type="caution">
    <text evidence="2">The sequence shown here is derived from an EMBL/GenBank/DDBJ whole genome shotgun (WGS) entry which is preliminary data.</text>
</comment>
<feature type="domain" description="Acyl-CoA thioesterase-like C-terminal" evidence="1">
    <location>
        <begin position="10"/>
        <end position="39"/>
    </location>
</feature>
<dbReference type="RefSeq" id="WP_344154093.1">
    <property type="nucleotide sequence ID" value="NZ_BAAAQR010000010.1"/>
</dbReference>
<accession>A0ABN2ZYP0</accession>
<dbReference type="EMBL" id="BAAAQR010000010">
    <property type="protein sequence ID" value="GAA2150260.1"/>
    <property type="molecule type" value="Genomic_DNA"/>
</dbReference>
<dbReference type="InterPro" id="IPR042171">
    <property type="entry name" value="Acyl-CoA_hotdog"/>
</dbReference>
<evidence type="ECO:0000313" key="2">
    <source>
        <dbReference type="EMBL" id="GAA2150260.1"/>
    </source>
</evidence>
<dbReference type="InterPro" id="IPR049450">
    <property type="entry name" value="ACOT8-like_C"/>
</dbReference>
<proteinExistence type="predicted"/>
<dbReference type="Gene3D" id="2.40.160.210">
    <property type="entry name" value="Acyl-CoA thioesterase, double hotdog domain"/>
    <property type="match status" value="1"/>
</dbReference>
<sequence>MNRILDPHATRNMAGGMFEQDCDVWDAAGRLVAQSRQPARQPR</sequence>
<gene>
    <name evidence="2" type="ORF">GCM10009844_30990</name>
</gene>
<name>A0ABN2ZYP0_9ACTN</name>
<evidence type="ECO:0000313" key="3">
    <source>
        <dbReference type="Proteomes" id="UP001501771"/>
    </source>
</evidence>